<comment type="caution">
    <text evidence="2">The sequence shown here is derived from an EMBL/GenBank/DDBJ whole genome shotgun (WGS) entry which is preliminary data.</text>
</comment>
<sequence length="132" mass="14437">RSSSNHSNMQITQPGMYMDQDRQMLMVEDNVGNQFRPNAMHNVRNQVVLYVSQNPGVQNVGNQNGLNVVSKNANHYGNGNVVTTLAKVNGNGINGNTIRYYNCQGEGHYASNCSVTPLKTCRSRNMSGGVTS</sequence>
<feature type="non-terminal residue" evidence="2">
    <location>
        <position position="1"/>
    </location>
</feature>
<evidence type="ECO:0000313" key="2">
    <source>
        <dbReference type="EMBL" id="GFA99272.1"/>
    </source>
</evidence>
<dbReference type="EMBL" id="BKCJ010529177">
    <property type="protein sequence ID" value="GFA99272.1"/>
    <property type="molecule type" value="Genomic_DNA"/>
</dbReference>
<feature type="domain" description="CCHC-type" evidence="1">
    <location>
        <begin position="101"/>
        <end position="114"/>
    </location>
</feature>
<dbReference type="GO" id="GO:0003676">
    <property type="term" value="F:nucleic acid binding"/>
    <property type="evidence" value="ECO:0007669"/>
    <property type="project" value="InterPro"/>
</dbReference>
<gene>
    <name evidence="2" type="ORF">Tci_671244</name>
</gene>
<proteinExistence type="predicted"/>
<accession>A0A699KK97</accession>
<reference evidence="2" key="1">
    <citation type="journal article" date="2019" name="Sci. Rep.">
        <title>Draft genome of Tanacetum cinerariifolium, the natural source of mosquito coil.</title>
        <authorList>
            <person name="Yamashiro T."/>
            <person name="Shiraishi A."/>
            <person name="Satake H."/>
            <person name="Nakayama K."/>
        </authorList>
    </citation>
    <scope>NUCLEOTIDE SEQUENCE</scope>
</reference>
<dbReference type="GO" id="GO:0008270">
    <property type="term" value="F:zinc ion binding"/>
    <property type="evidence" value="ECO:0007669"/>
    <property type="project" value="InterPro"/>
</dbReference>
<dbReference type="AlphaFoldDB" id="A0A699KK97"/>
<organism evidence="2">
    <name type="scientific">Tanacetum cinerariifolium</name>
    <name type="common">Dalmatian daisy</name>
    <name type="synonym">Chrysanthemum cinerariifolium</name>
    <dbReference type="NCBI Taxonomy" id="118510"/>
    <lineage>
        <taxon>Eukaryota</taxon>
        <taxon>Viridiplantae</taxon>
        <taxon>Streptophyta</taxon>
        <taxon>Embryophyta</taxon>
        <taxon>Tracheophyta</taxon>
        <taxon>Spermatophyta</taxon>
        <taxon>Magnoliopsida</taxon>
        <taxon>eudicotyledons</taxon>
        <taxon>Gunneridae</taxon>
        <taxon>Pentapetalae</taxon>
        <taxon>asterids</taxon>
        <taxon>campanulids</taxon>
        <taxon>Asterales</taxon>
        <taxon>Asteraceae</taxon>
        <taxon>Asteroideae</taxon>
        <taxon>Anthemideae</taxon>
        <taxon>Anthemidinae</taxon>
        <taxon>Tanacetum</taxon>
    </lineage>
</organism>
<dbReference type="Pfam" id="PF00098">
    <property type="entry name" value="zf-CCHC"/>
    <property type="match status" value="1"/>
</dbReference>
<protein>
    <recommendedName>
        <fullName evidence="1">CCHC-type domain-containing protein</fullName>
    </recommendedName>
</protein>
<evidence type="ECO:0000259" key="1">
    <source>
        <dbReference type="Pfam" id="PF00098"/>
    </source>
</evidence>
<dbReference type="InterPro" id="IPR001878">
    <property type="entry name" value="Znf_CCHC"/>
</dbReference>
<name>A0A699KK97_TANCI</name>